<evidence type="ECO:0000259" key="3">
    <source>
        <dbReference type="Pfam" id="PF17853"/>
    </source>
</evidence>
<dbReference type="PANTHER" id="PTHR33744">
    <property type="entry name" value="CARBOHYDRATE DIACID REGULATOR"/>
    <property type="match status" value="1"/>
</dbReference>
<feature type="domain" description="CdaR GGDEF-like" evidence="3">
    <location>
        <begin position="204"/>
        <end position="314"/>
    </location>
</feature>
<dbReference type="InterPro" id="IPR051448">
    <property type="entry name" value="CdaR-like_regulators"/>
</dbReference>
<dbReference type="Gene3D" id="1.10.10.2840">
    <property type="entry name" value="PucR C-terminal helix-turn-helix domain"/>
    <property type="match status" value="1"/>
</dbReference>
<feature type="domain" description="PucR C-terminal helix-turn-helix" evidence="2">
    <location>
        <begin position="368"/>
        <end position="426"/>
    </location>
</feature>
<dbReference type="Proteomes" id="UP000184245">
    <property type="component" value="Unassembled WGS sequence"/>
</dbReference>
<comment type="similarity">
    <text evidence="1">Belongs to the CdaR family.</text>
</comment>
<evidence type="ECO:0000313" key="5">
    <source>
        <dbReference type="Proteomes" id="UP000184245"/>
    </source>
</evidence>
<dbReference type="InterPro" id="IPR041522">
    <property type="entry name" value="CdaR_GGDEF"/>
</dbReference>
<sequence length="437" mass="51356">MLTSAKNAYSNGALCIIIMRRLPMELSQIPSRDHIYARLFEAYVNGESLQALIQLTADLLLNPIIVINVSYQIIGHSNILEIADPFWLDHIKNGFCPYEFIVKVNTLPCVKEGKRKENTYEVWCEESQNKKLVSKLKNKDIPIGNVIMMGCKRDIRTEDYTILEKVAALYSMKLTEHQKPTHQRPQSVYYENLLLDLIERKHLSGEEILSYLELGKLTFPSRMYVLSMNPGNFNSSDCSLDDIRDNCSYLFHRFPAVYYREHFIAVCDGDKLEEQLSKIQEFLCTNHIYVGISRCFRRIEDFYKYYQQSLKAITLGRCACPGEYIIYYSRVQYYEFLEMADYPLDSDSLCHPYLLTLREYDNAHNNNLFDTLYQYIINDGNIQKTAADLFIHRNTVRYRMDKIQELVPIDFSNIAEISNVFISYRIMNYLREKERHK</sequence>
<evidence type="ECO:0000256" key="1">
    <source>
        <dbReference type="ARBA" id="ARBA00006754"/>
    </source>
</evidence>
<dbReference type="Pfam" id="PF13556">
    <property type="entry name" value="HTH_30"/>
    <property type="match status" value="1"/>
</dbReference>
<dbReference type="InterPro" id="IPR025736">
    <property type="entry name" value="PucR_C-HTH_dom"/>
</dbReference>
<protein>
    <submittedName>
        <fullName evidence="4">PucR C-terminal helix-turn-helix domain-containing protein</fullName>
    </submittedName>
</protein>
<evidence type="ECO:0000313" key="4">
    <source>
        <dbReference type="EMBL" id="SHE95187.1"/>
    </source>
</evidence>
<organism evidence="4 5">
    <name type="scientific">Lactonifactor longoviformis DSM 17459</name>
    <dbReference type="NCBI Taxonomy" id="1122155"/>
    <lineage>
        <taxon>Bacteria</taxon>
        <taxon>Bacillati</taxon>
        <taxon>Bacillota</taxon>
        <taxon>Clostridia</taxon>
        <taxon>Eubacteriales</taxon>
        <taxon>Clostridiaceae</taxon>
        <taxon>Lactonifactor</taxon>
    </lineage>
</organism>
<dbReference type="PANTHER" id="PTHR33744:SF1">
    <property type="entry name" value="DNA-BINDING TRANSCRIPTIONAL ACTIVATOR ADER"/>
    <property type="match status" value="1"/>
</dbReference>
<evidence type="ECO:0000259" key="2">
    <source>
        <dbReference type="Pfam" id="PF13556"/>
    </source>
</evidence>
<dbReference type="STRING" id="1122155.SAMN02745158_02055"/>
<proteinExistence type="inferred from homology"/>
<dbReference type="InterPro" id="IPR042070">
    <property type="entry name" value="PucR_C-HTH_sf"/>
</dbReference>
<dbReference type="AlphaFoldDB" id="A0A1M4XNK7"/>
<name>A0A1M4XNK7_9CLOT</name>
<reference evidence="4 5" key="1">
    <citation type="submission" date="2016-11" db="EMBL/GenBank/DDBJ databases">
        <authorList>
            <person name="Jaros S."/>
            <person name="Januszkiewicz K."/>
            <person name="Wedrychowicz H."/>
        </authorList>
    </citation>
    <scope>NUCLEOTIDE SEQUENCE [LARGE SCALE GENOMIC DNA]</scope>
    <source>
        <strain evidence="4 5">DSM 17459</strain>
    </source>
</reference>
<dbReference type="EMBL" id="FQVI01000009">
    <property type="protein sequence ID" value="SHE95187.1"/>
    <property type="molecule type" value="Genomic_DNA"/>
</dbReference>
<accession>A0A1M4XNK7</accession>
<keyword evidence="5" id="KW-1185">Reference proteome</keyword>
<gene>
    <name evidence="4" type="ORF">SAMN02745158_02055</name>
</gene>
<dbReference type="Pfam" id="PF17853">
    <property type="entry name" value="GGDEF_2"/>
    <property type="match status" value="1"/>
</dbReference>